<keyword evidence="13 14" id="KW-0472">Membrane</keyword>
<reference evidence="17" key="1">
    <citation type="journal article" date="2019" name="Int. J. Syst. Evol. Microbiol.">
        <title>The Global Catalogue of Microorganisms (GCM) 10K type strain sequencing project: providing services to taxonomists for standard genome sequencing and annotation.</title>
        <authorList>
            <consortium name="The Broad Institute Genomics Platform"/>
            <consortium name="The Broad Institute Genome Sequencing Center for Infectious Disease"/>
            <person name="Wu L."/>
            <person name="Ma J."/>
        </authorList>
    </citation>
    <scope>NUCLEOTIDE SEQUENCE [LARGE SCALE GENOMIC DNA]</scope>
    <source>
        <strain evidence="17">JCM 16378</strain>
    </source>
</reference>
<accession>A0ABP6GWA6</accession>
<evidence type="ECO:0000256" key="5">
    <source>
        <dbReference type="ARBA" id="ARBA00022692"/>
    </source>
</evidence>
<keyword evidence="4 14" id="KW-0645">Protease</keyword>
<evidence type="ECO:0000256" key="2">
    <source>
        <dbReference type="ARBA" id="ARBA00007931"/>
    </source>
</evidence>
<keyword evidence="7" id="KW-0677">Repeat</keyword>
<evidence type="ECO:0000256" key="7">
    <source>
        <dbReference type="ARBA" id="ARBA00022737"/>
    </source>
</evidence>
<dbReference type="Proteomes" id="UP001501326">
    <property type="component" value="Unassembled WGS sequence"/>
</dbReference>
<proteinExistence type="inferred from homology"/>
<gene>
    <name evidence="16" type="ORF">GCM10009867_02390</name>
</gene>
<comment type="subcellular location">
    <subcellularLocation>
        <location evidence="1 14">Cell membrane</location>
        <topology evidence="1 14">Multi-pass membrane protein</topology>
    </subcellularLocation>
</comment>
<evidence type="ECO:0000256" key="9">
    <source>
        <dbReference type="ARBA" id="ARBA00022833"/>
    </source>
</evidence>
<evidence type="ECO:0000256" key="14">
    <source>
        <dbReference type="PIRNR" id="PIRNR006404"/>
    </source>
</evidence>
<protein>
    <recommendedName>
        <fullName evidence="14">Zinc metalloprotease</fullName>
    </recommendedName>
</protein>
<dbReference type="PANTHER" id="PTHR39188">
    <property type="entry name" value="MEMBRANE-ASSOCIATED ZINC METALLOPROTEASE M50B"/>
    <property type="match status" value="1"/>
</dbReference>
<evidence type="ECO:0000256" key="13">
    <source>
        <dbReference type="ARBA" id="ARBA00023136"/>
    </source>
</evidence>
<dbReference type="Pfam" id="PF02163">
    <property type="entry name" value="Peptidase_M50"/>
    <property type="match status" value="2"/>
</dbReference>
<feature type="transmembrane region" description="Helical" evidence="14">
    <location>
        <begin position="165"/>
        <end position="186"/>
    </location>
</feature>
<feature type="transmembrane region" description="Helical" evidence="14">
    <location>
        <begin position="207"/>
        <end position="226"/>
    </location>
</feature>
<keyword evidence="12" id="KW-0129">CBS domain</keyword>
<dbReference type="InterPro" id="IPR016483">
    <property type="entry name" value="UCP006404_Pept_M50_CBS"/>
</dbReference>
<evidence type="ECO:0000259" key="15">
    <source>
        <dbReference type="Pfam" id="PF02163"/>
    </source>
</evidence>
<keyword evidence="9 14" id="KW-0862">Zinc</keyword>
<evidence type="ECO:0000256" key="8">
    <source>
        <dbReference type="ARBA" id="ARBA00022801"/>
    </source>
</evidence>
<sequence>MRARASFGFTYCQGMTTAARGHHAPEGEQERGLGVRIARVAGIPVYLAPSWFLIAAVITAIVAAPLLSTRPLVGIGVGFAQALVLLVCVLVHEAAHAATARGFGMPVVRIVANLWGGHTSMEAGHTTPGRMALVAAAGPASNAVFAALAWLALPSVTGDVSSRLVEGLVIINGSLAVLNILPGMPLDGGQVLECLVWKVTGDRNKGSVVAGWSGRVLAVGVVLWFFVRPLVMTQDLGFGQIWVLFIGSILWAGATESIRRGKALATIGRITLRSVMRAAVAVPDTARVGDLPATPGGELVVVDGHGRPSAYVDSAHLSSVPPDARPHTPVSAVASQQDPGWVIDADPAGDVMPALAALQEFGITVGAVVHQGRVVGVVHAADVGRALNA</sequence>
<evidence type="ECO:0000256" key="6">
    <source>
        <dbReference type="ARBA" id="ARBA00022723"/>
    </source>
</evidence>
<dbReference type="EMBL" id="BAAARN010000001">
    <property type="protein sequence ID" value="GAA2730597.1"/>
    <property type="molecule type" value="Genomic_DNA"/>
</dbReference>
<keyword evidence="6 14" id="KW-0479">Metal-binding</keyword>
<keyword evidence="3 14" id="KW-1003">Cell membrane</keyword>
<keyword evidence="8 14" id="KW-0378">Hydrolase</keyword>
<evidence type="ECO:0000256" key="12">
    <source>
        <dbReference type="ARBA" id="ARBA00023122"/>
    </source>
</evidence>
<comment type="caution">
    <text evidence="16">The sequence shown here is derived from an EMBL/GenBank/DDBJ whole genome shotgun (WGS) entry which is preliminary data.</text>
</comment>
<evidence type="ECO:0000313" key="16">
    <source>
        <dbReference type="EMBL" id="GAA2730597.1"/>
    </source>
</evidence>
<keyword evidence="5 14" id="KW-0812">Transmembrane</keyword>
<evidence type="ECO:0000256" key="3">
    <source>
        <dbReference type="ARBA" id="ARBA00022475"/>
    </source>
</evidence>
<organism evidence="16 17">
    <name type="scientific">Pedococcus aerophilus</name>
    <dbReference type="NCBI Taxonomy" id="436356"/>
    <lineage>
        <taxon>Bacteria</taxon>
        <taxon>Bacillati</taxon>
        <taxon>Actinomycetota</taxon>
        <taxon>Actinomycetes</taxon>
        <taxon>Micrococcales</taxon>
        <taxon>Intrasporangiaceae</taxon>
        <taxon>Pedococcus</taxon>
    </lineage>
</organism>
<keyword evidence="10 14" id="KW-1133">Transmembrane helix</keyword>
<feature type="domain" description="Peptidase M50" evidence="15">
    <location>
        <begin position="82"/>
        <end position="153"/>
    </location>
</feature>
<feature type="transmembrane region" description="Helical" evidence="14">
    <location>
        <begin position="72"/>
        <end position="91"/>
    </location>
</feature>
<evidence type="ECO:0000313" key="17">
    <source>
        <dbReference type="Proteomes" id="UP001501326"/>
    </source>
</evidence>
<evidence type="ECO:0000256" key="11">
    <source>
        <dbReference type="ARBA" id="ARBA00023049"/>
    </source>
</evidence>
<name>A0ABP6GWA6_9MICO</name>
<dbReference type="PANTHER" id="PTHR39188:SF3">
    <property type="entry name" value="STAGE IV SPORULATION PROTEIN FB"/>
    <property type="match status" value="1"/>
</dbReference>
<comment type="cofactor">
    <cofactor evidence="14">
        <name>Zn(2+)</name>
        <dbReference type="ChEBI" id="CHEBI:29105"/>
    </cofactor>
    <text evidence="14">Binds 1 zinc ion per subunit.</text>
</comment>
<comment type="similarity">
    <text evidence="2 14">Belongs to the peptidase M50B family.</text>
</comment>
<evidence type="ECO:0000256" key="10">
    <source>
        <dbReference type="ARBA" id="ARBA00022989"/>
    </source>
</evidence>
<keyword evidence="17" id="KW-1185">Reference proteome</keyword>
<dbReference type="PIRSF" id="PIRSF006404">
    <property type="entry name" value="UCP006404_Pept_M50_CBS"/>
    <property type="match status" value="1"/>
</dbReference>
<feature type="domain" description="Peptidase M50" evidence="15">
    <location>
        <begin position="163"/>
        <end position="209"/>
    </location>
</feature>
<dbReference type="SUPFAM" id="SSF54631">
    <property type="entry name" value="CBS-domain pair"/>
    <property type="match status" value="1"/>
</dbReference>
<feature type="transmembrane region" description="Helical" evidence="14">
    <location>
        <begin position="238"/>
        <end position="254"/>
    </location>
</feature>
<evidence type="ECO:0000256" key="1">
    <source>
        <dbReference type="ARBA" id="ARBA00004651"/>
    </source>
</evidence>
<dbReference type="InterPro" id="IPR008915">
    <property type="entry name" value="Peptidase_M50"/>
</dbReference>
<keyword evidence="11 14" id="KW-0482">Metalloprotease</keyword>
<dbReference type="InterPro" id="IPR046342">
    <property type="entry name" value="CBS_dom_sf"/>
</dbReference>
<feature type="transmembrane region" description="Helical" evidence="14">
    <location>
        <begin position="131"/>
        <end position="153"/>
    </location>
</feature>
<evidence type="ECO:0000256" key="4">
    <source>
        <dbReference type="ARBA" id="ARBA00022670"/>
    </source>
</evidence>
<feature type="transmembrane region" description="Helical" evidence="14">
    <location>
        <begin position="45"/>
        <end position="66"/>
    </location>
</feature>